<protein>
    <recommendedName>
        <fullName evidence="4">Lipoprotein</fullName>
    </recommendedName>
</protein>
<evidence type="ECO:0000313" key="3">
    <source>
        <dbReference type="Proteomes" id="UP000664654"/>
    </source>
</evidence>
<reference evidence="2" key="1">
    <citation type="submission" date="2021-03" db="EMBL/GenBank/DDBJ databases">
        <title>novel species isolated from a fishpond in China.</title>
        <authorList>
            <person name="Lu H."/>
            <person name="Cai Z."/>
        </authorList>
    </citation>
    <scope>NUCLEOTIDE SEQUENCE</scope>
    <source>
        <strain evidence="2">JCM 30855</strain>
    </source>
</reference>
<evidence type="ECO:0000256" key="1">
    <source>
        <dbReference type="SAM" id="SignalP"/>
    </source>
</evidence>
<dbReference type="PROSITE" id="PS51257">
    <property type="entry name" value="PROKAR_LIPOPROTEIN"/>
    <property type="match status" value="1"/>
</dbReference>
<organism evidence="2 3">
    <name type="scientific">Bowmanella dokdonensis</name>
    <dbReference type="NCBI Taxonomy" id="751969"/>
    <lineage>
        <taxon>Bacteria</taxon>
        <taxon>Pseudomonadati</taxon>
        <taxon>Pseudomonadota</taxon>
        <taxon>Gammaproteobacteria</taxon>
        <taxon>Alteromonadales</taxon>
        <taxon>Alteromonadaceae</taxon>
        <taxon>Bowmanella</taxon>
    </lineage>
</organism>
<dbReference type="AlphaFoldDB" id="A0A939DNS5"/>
<dbReference type="Proteomes" id="UP000664654">
    <property type="component" value="Unassembled WGS sequence"/>
</dbReference>
<dbReference type="EMBL" id="JAFKCV010000003">
    <property type="protein sequence ID" value="MBN7825186.1"/>
    <property type="molecule type" value="Genomic_DNA"/>
</dbReference>
<proteinExistence type="predicted"/>
<gene>
    <name evidence="2" type="ORF">J0A66_08145</name>
</gene>
<feature type="chain" id="PRO_5036875058" description="Lipoprotein" evidence="1">
    <location>
        <begin position="19"/>
        <end position="153"/>
    </location>
</feature>
<evidence type="ECO:0000313" key="2">
    <source>
        <dbReference type="EMBL" id="MBN7825186.1"/>
    </source>
</evidence>
<feature type="signal peptide" evidence="1">
    <location>
        <begin position="1"/>
        <end position="18"/>
    </location>
</feature>
<comment type="caution">
    <text evidence="2">The sequence shown here is derived from an EMBL/GenBank/DDBJ whole genome shotgun (WGS) entry which is preliminary data.</text>
</comment>
<keyword evidence="3" id="KW-1185">Reference proteome</keyword>
<accession>A0A939DNS5</accession>
<keyword evidence="1" id="KW-0732">Signal</keyword>
<name>A0A939DNS5_9ALTE</name>
<evidence type="ECO:0008006" key="4">
    <source>
        <dbReference type="Google" id="ProtNLM"/>
    </source>
</evidence>
<sequence>MFRKMLFLMTLVASFAMVGCTQEEKSEGVGKYGMMDSGTPEYAAIQFFDHLYHDSNLEEVLRFSSPKMGRLIRSYQTSRNFQRHVLNLSYDKVELVIDSGNNRMRSEFSDKATVTVFFTGTLHGEKHEDLRTVNLVKADGDWKVDEIEADKFL</sequence>